<protein>
    <recommendedName>
        <fullName evidence="2">GmrSD restriction endonucleases C-terminal domain-containing protein</fullName>
    </recommendedName>
</protein>
<dbReference type="Proteomes" id="UP000198881">
    <property type="component" value="Unassembled WGS sequence"/>
</dbReference>
<sequence length="234" mass="24204">MHPTTPPGSSGSPPRAPPLAVLVTTGCGPDSAPSTQPAPQTVTVTATPSESTSTTPSPSATEAPANGAVPDDSDTQTAVAVLADLPIKGRAPKTGYDRDLFGQPWTDVDRNGCDTRNDILNRDLNVETHKPGTDNCVVLTGTLEDPYTATTIDFQRGQDTSDDVQIDHVVALSDAWQKGAQQITAADRVAFANDPLNLLAVDGPTNAQKGDADAASWLPRTGPTAVTTSPGRSP</sequence>
<proteinExistence type="predicted"/>
<feature type="region of interest" description="Disordered" evidence="1">
    <location>
        <begin position="1"/>
        <end position="73"/>
    </location>
</feature>
<feature type="compositionally biased region" description="Low complexity" evidence="1">
    <location>
        <begin position="33"/>
        <end position="65"/>
    </location>
</feature>
<keyword evidence="4" id="KW-1185">Reference proteome</keyword>
<evidence type="ECO:0000259" key="2">
    <source>
        <dbReference type="Pfam" id="PF07510"/>
    </source>
</evidence>
<dbReference type="RefSeq" id="WP_342715317.1">
    <property type="nucleotide sequence ID" value="NZ_FPCG01000016.1"/>
</dbReference>
<reference evidence="3 4" key="1">
    <citation type="submission" date="2016-10" db="EMBL/GenBank/DDBJ databases">
        <authorList>
            <person name="de Groot N.N."/>
        </authorList>
    </citation>
    <scope>NUCLEOTIDE SEQUENCE [LARGE SCALE GENOMIC DNA]</scope>
    <source>
        <strain evidence="3 4">CGMCC 1.7054</strain>
    </source>
</reference>
<dbReference type="EMBL" id="FPCG01000016">
    <property type="protein sequence ID" value="SFV24948.1"/>
    <property type="molecule type" value="Genomic_DNA"/>
</dbReference>
<dbReference type="PANTHER" id="PTHR24094:SF15">
    <property type="entry name" value="AMP-DEPENDENT SYNTHETASE_LIGASE DOMAIN-CONTAINING PROTEIN-RELATED"/>
    <property type="match status" value="1"/>
</dbReference>
<dbReference type="InterPro" id="IPR011089">
    <property type="entry name" value="GmrSD_C"/>
</dbReference>
<dbReference type="Pfam" id="PF07510">
    <property type="entry name" value="GmrSD_C"/>
    <property type="match status" value="1"/>
</dbReference>
<feature type="region of interest" description="Disordered" evidence="1">
    <location>
        <begin position="202"/>
        <end position="234"/>
    </location>
</feature>
<feature type="domain" description="GmrSD restriction endonucleases C-terminal" evidence="2">
    <location>
        <begin position="114"/>
        <end position="217"/>
    </location>
</feature>
<dbReference type="PANTHER" id="PTHR24094">
    <property type="entry name" value="SECRETED PROTEIN"/>
    <property type="match status" value="1"/>
</dbReference>
<name>A0A1I7MSP8_9MICC</name>
<evidence type="ECO:0000256" key="1">
    <source>
        <dbReference type="SAM" id="MobiDB-lite"/>
    </source>
</evidence>
<gene>
    <name evidence="3" type="ORF">SAMN04487966_1166</name>
</gene>
<dbReference type="AlphaFoldDB" id="A0A1I7MSP8"/>
<dbReference type="STRING" id="574650.SAMN04487966_1166"/>
<feature type="compositionally biased region" description="Polar residues" evidence="1">
    <location>
        <begin position="224"/>
        <end position="234"/>
    </location>
</feature>
<evidence type="ECO:0000313" key="4">
    <source>
        <dbReference type="Proteomes" id="UP000198881"/>
    </source>
</evidence>
<evidence type="ECO:0000313" key="3">
    <source>
        <dbReference type="EMBL" id="SFV24948.1"/>
    </source>
</evidence>
<accession>A0A1I7MSP8</accession>
<organism evidence="3 4">
    <name type="scientific">Micrococcus terreus</name>
    <dbReference type="NCBI Taxonomy" id="574650"/>
    <lineage>
        <taxon>Bacteria</taxon>
        <taxon>Bacillati</taxon>
        <taxon>Actinomycetota</taxon>
        <taxon>Actinomycetes</taxon>
        <taxon>Micrococcales</taxon>
        <taxon>Micrococcaceae</taxon>
        <taxon>Micrococcus</taxon>
    </lineage>
</organism>